<evidence type="ECO:0000259" key="9">
    <source>
        <dbReference type="Pfam" id="PF00626"/>
    </source>
</evidence>
<dbReference type="InterPro" id="IPR007122">
    <property type="entry name" value="Villin/Gelsolin"/>
</dbReference>
<dbReference type="CDD" id="cd11292">
    <property type="entry name" value="gelsolin_S3_like"/>
    <property type="match status" value="1"/>
</dbReference>
<evidence type="ECO:0000256" key="3">
    <source>
        <dbReference type="ARBA" id="ARBA00022490"/>
    </source>
</evidence>
<sequence>METTAFEDAGKSEGLEIWRIENFVPVPVDVKEHGKFYEGDSYVLLRTYQRKDDFKWNIHFWLGRETTSDESGAAAILAVALDDTLGGAPVQYREVQEHESQLFLSYFPSGVRYLPGGVKSGFSHVDPNEPDPNEPKKLYQVKGKRNVRVRQVQVGIESMNNGDCFILDTGKNIYVYHGSKSKKTERLKAINAGNQIRDQDHAGRPTVKILDEFSSQEELEEFFEELGSGSPDSVPDESSAENDEKFETNYDNKVSLYKVSDSSGGLQVEKLSEKPLSRSMLQSEDCFILDTVTSGIFAWIGKGSTKQEKEEVIKKSEEFITQKNYPRWTRITRVVEGGEPSTFKEYFSSWPEDERKFDVANFGIDVEESRIREIVKNSGTAVTFCPDDGDGSVEIFRIENFEPVPVEEDKFGMFFGGDSYVIKYTTTNNRTIIYYWLGRESSQDEKASAAMQAVVMDGEMDGAAVVIRVVQGFEPNHFNKIFKGKMVIFSGGHASGFKNIKDNDTYDTDGTRLFRVRGTCSEDVRAVQMPEKASSLNSDDVFLLETPDQIYLWFGKNCSEFERDMGKNLPLILSFEAEPVELEEGEEPEAFFEALGGKTEYPEQAEGGPILSPKLYHFSAEKSTDEIFDFKREDLESEDVFVLRFGEEVYIWIGRGTTEKERTAAKEYYMYDDCGLCFLIYEGSEPERFKTFFPDWSV</sequence>
<dbReference type="PANTHER" id="PTHR11977:SF123">
    <property type="entry name" value="GELSOLIN"/>
    <property type="match status" value="1"/>
</dbReference>
<dbReference type="GO" id="GO:0005737">
    <property type="term" value="C:cytoplasm"/>
    <property type="evidence" value="ECO:0007669"/>
    <property type="project" value="TreeGrafter"/>
</dbReference>
<feature type="domain" description="Gelsolin-like" evidence="9">
    <location>
        <begin position="273"/>
        <end position="343"/>
    </location>
</feature>
<comment type="caution">
    <text evidence="10">The sequence shown here is derived from an EMBL/GenBank/DDBJ whole genome shotgun (WGS) entry which is preliminary data.</text>
</comment>
<organism evidence="10">
    <name type="scientific">Menopon gallinae</name>
    <name type="common">poultry shaft louse</name>
    <dbReference type="NCBI Taxonomy" id="328185"/>
    <lineage>
        <taxon>Eukaryota</taxon>
        <taxon>Metazoa</taxon>
        <taxon>Ecdysozoa</taxon>
        <taxon>Arthropoda</taxon>
        <taxon>Hexapoda</taxon>
        <taxon>Insecta</taxon>
        <taxon>Pterygota</taxon>
        <taxon>Neoptera</taxon>
        <taxon>Paraneoptera</taxon>
        <taxon>Psocodea</taxon>
        <taxon>Troctomorpha</taxon>
        <taxon>Phthiraptera</taxon>
        <taxon>Amblycera</taxon>
        <taxon>Menoponidae</taxon>
        <taxon>Menopon</taxon>
    </lineage>
</organism>
<dbReference type="InterPro" id="IPR029006">
    <property type="entry name" value="ADF-H/Gelsolin-like_dom_sf"/>
</dbReference>
<dbReference type="PRINTS" id="PR00597">
    <property type="entry name" value="GELSOLIN"/>
</dbReference>
<evidence type="ECO:0000256" key="7">
    <source>
        <dbReference type="ARBA" id="ARBA00023212"/>
    </source>
</evidence>
<dbReference type="CDD" id="cd11293">
    <property type="entry name" value="gelsolin_S4_like"/>
    <property type="match status" value="1"/>
</dbReference>
<name>A0AAW2I258_9NEOP</name>
<keyword evidence="3" id="KW-0963">Cytoplasm</keyword>
<proteinExistence type="inferred from homology"/>
<comment type="function">
    <text evidence="8">Calcium-regulated, actin-modulating protein that binds to the plus (or barbed) ends of actin monomers or filaments, preventing monomer exchange (end-blocking or capping). It can promote the assembly of monomers into filaments (nucleation) as well as sever filaments already formed.</text>
</comment>
<accession>A0AAW2I258</accession>
<comment type="similarity">
    <text evidence="2">Belongs to the villin/gelsolin family.</text>
</comment>
<dbReference type="FunFam" id="3.40.20.10:FF:000002">
    <property type="entry name" value="Gelsolin"/>
    <property type="match status" value="1"/>
</dbReference>
<dbReference type="GO" id="GO:0008154">
    <property type="term" value="P:actin polymerization or depolymerization"/>
    <property type="evidence" value="ECO:0007669"/>
    <property type="project" value="TreeGrafter"/>
</dbReference>
<dbReference type="CDD" id="cd11289">
    <property type="entry name" value="gelsolin_S2_like"/>
    <property type="match status" value="1"/>
</dbReference>
<keyword evidence="5" id="KW-0106">Calcium</keyword>
<dbReference type="FunFam" id="3.40.20.10:FF:000001">
    <property type="entry name" value="Gelsolin"/>
    <property type="match status" value="1"/>
</dbReference>
<evidence type="ECO:0000256" key="8">
    <source>
        <dbReference type="ARBA" id="ARBA00055420"/>
    </source>
</evidence>
<evidence type="ECO:0000256" key="2">
    <source>
        <dbReference type="ARBA" id="ARBA00008418"/>
    </source>
</evidence>
<evidence type="ECO:0000256" key="6">
    <source>
        <dbReference type="ARBA" id="ARBA00023203"/>
    </source>
</evidence>
<gene>
    <name evidence="10" type="ORF">PYX00_003387</name>
</gene>
<dbReference type="GO" id="GO:0051014">
    <property type="term" value="P:actin filament severing"/>
    <property type="evidence" value="ECO:0007669"/>
    <property type="project" value="TreeGrafter"/>
</dbReference>
<dbReference type="Pfam" id="PF00626">
    <property type="entry name" value="Gelsolin"/>
    <property type="match status" value="6"/>
</dbReference>
<dbReference type="SMART" id="SM00262">
    <property type="entry name" value="GEL"/>
    <property type="match status" value="6"/>
</dbReference>
<dbReference type="GO" id="GO:0005546">
    <property type="term" value="F:phosphatidylinositol-4,5-bisphosphate binding"/>
    <property type="evidence" value="ECO:0007669"/>
    <property type="project" value="TreeGrafter"/>
</dbReference>
<evidence type="ECO:0000256" key="4">
    <source>
        <dbReference type="ARBA" id="ARBA00022737"/>
    </source>
</evidence>
<keyword evidence="6" id="KW-0009">Actin-binding</keyword>
<dbReference type="GO" id="GO:0051015">
    <property type="term" value="F:actin filament binding"/>
    <property type="evidence" value="ECO:0007669"/>
    <property type="project" value="InterPro"/>
</dbReference>
<protein>
    <recommendedName>
        <fullName evidence="9">Gelsolin-like domain-containing protein</fullName>
    </recommendedName>
</protein>
<dbReference type="InterPro" id="IPR007123">
    <property type="entry name" value="Gelsolin-like_dom"/>
</dbReference>
<evidence type="ECO:0000313" key="10">
    <source>
        <dbReference type="EMBL" id="KAL0275575.1"/>
    </source>
</evidence>
<dbReference type="Gene3D" id="3.40.20.10">
    <property type="entry name" value="Severin"/>
    <property type="match status" value="6"/>
</dbReference>
<dbReference type="GO" id="GO:0051016">
    <property type="term" value="P:barbed-end actin filament capping"/>
    <property type="evidence" value="ECO:0007669"/>
    <property type="project" value="TreeGrafter"/>
</dbReference>
<dbReference type="CDD" id="cd11288">
    <property type="entry name" value="gelsolin_S5_like"/>
    <property type="match status" value="1"/>
</dbReference>
<feature type="domain" description="Gelsolin-like" evidence="9">
    <location>
        <begin position="22"/>
        <end position="104"/>
    </location>
</feature>
<feature type="domain" description="Gelsolin-like" evidence="9">
    <location>
        <begin position="629"/>
        <end position="666"/>
    </location>
</feature>
<evidence type="ECO:0000256" key="5">
    <source>
        <dbReference type="ARBA" id="ARBA00022837"/>
    </source>
</evidence>
<evidence type="ECO:0000256" key="1">
    <source>
        <dbReference type="ARBA" id="ARBA00004245"/>
    </source>
</evidence>
<keyword evidence="4" id="KW-0677">Repeat</keyword>
<keyword evidence="7" id="KW-0206">Cytoskeleton</keyword>
<dbReference type="EMBL" id="JARGDH010000002">
    <property type="protein sequence ID" value="KAL0275575.1"/>
    <property type="molecule type" value="Genomic_DNA"/>
</dbReference>
<feature type="domain" description="Gelsolin-like" evidence="9">
    <location>
        <begin position="530"/>
        <end position="569"/>
    </location>
</feature>
<reference evidence="10" key="1">
    <citation type="journal article" date="2024" name="Gigascience">
        <title>Chromosome-level genome of the poultry shaft louse Menopon gallinae provides insight into the host-switching and adaptive evolution of parasitic lice.</title>
        <authorList>
            <person name="Xu Y."/>
            <person name="Ma L."/>
            <person name="Liu S."/>
            <person name="Liang Y."/>
            <person name="Liu Q."/>
            <person name="He Z."/>
            <person name="Tian L."/>
            <person name="Duan Y."/>
            <person name="Cai W."/>
            <person name="Li H."/>
            <person name="Song F."/>
        </authorList>
    </citation>
    <scope>NUCLEOTIDE SEQUENCE</scope>
    <source>
        <strain evidence="10">Cailab_2023a</strain>
    </source>
</reference>
<comment type="subcellular location">
    <subcellularLocation>
        <location evidence="1">Cytoplasm</location>
        <location evidence="1">Cytoskeleton</location>
    </subcellularLocation>
</comment>
<feature type="domain" description="Gelsolin-like" evidence="9">
    <location>
        <begin position="401"/>
        <end position="478"/>
    </location>
</feature>
<dbReference type="PANTHER" id="PTHR11977">
    <property type="entry name" value="VILLIN"/>
    <property type="match status" value="1"/>
</dbReference>
<dbReference type="GO" id="GO:0015629">
    <property type="term" value="C:actin cytoskeleton"/>
    <property type="evidence" value="ECO:0007669"/>
    <property type="project" value="TreeGrafter"/>
</dbReference>
<feature type="domain" description="Gelsolin-like" evidence="9">
    <location>
        <begin position="146"/>
        <end position="212"/>
    </location>
</feature>
<dbReference type="AlphaFoldDB" id="A0AAW2I258"/>
<dbReference type="SUPFAM" id="SSF55753">
    <property type="entry name" value="Actin depolymerizing proteins"/>
    <property type="match status" value="6"/>
</dbReference>
<dbReference type="CDD" id="cd11290">
    <property type="entry name" value="gelsolin_S1_like"/>
    <property type="match status" value="1"/>
</dbReference>